<dbReference type="HOGENOM" id="CLU_3002277_0_0_1"/>
<dbReference type="Proteomes" id="UP000054279">
    <property type="component" value="Unassembled WGS sequence"/>
</dbReference>
<evidence type="ECO:0000313" key="2">
    <source>
        <dbReference type="Proteomes" id="UP000054279"/>
    </source>
</evidence>
<dbReference type="AlphaFoldDB" id="A0A0C9VZV6"/>
<proteinExistence type="predicted"/>
<name>A0A0C9VZV6_SPHS4</name>
<evidence type="ECO:0000313" key="1">
    <source>
        <dbReference type="EMBL" id="KIJ44660.1"/>
    </source>
</evidence>
<dbReference type="OrthoDB" id="3149508at2759"/>
<accession>A0A0C9VZV6</accession>
<dbReference type="EMBL" id="KN837116">
    <property type="protein sequence ID" value="KIJ44660.1"/>
    <property type="molecule type" value="Genomic_DNA"/>
</dbReference>
<protein>
    <submittedName>
        <fullName evidence="1">Uncharacterized protein</fullName>
    </submittedName>
</protein>
<organism evidence="1 2">
    <name type="scientific">Sphaerobolus stellatus (strain SS14)</name>
    <dbReference type="NCBI Taxonomy" id="990650"/>
    <lineage>
        <taxon>Eukaryota</taxon>
        <taxon>Fungi</taxon>
        <taxon>Dikarya</taxon>
        <taxon>Basidiomycota</taxon>
        <taxon>Agaricomycotina</taxon>
        <taxon>Agaricomycetes</taxon>
        <taxon>Phallomycetidae</taxon>
        <taxon>Geastrales</taxon>
        <taxon>Sphaerobolaceae</taxon>
        <taxon>Sphaerobolus</taxon>
    </lineage>
</organism>
<sequence>QWRVVHAWKRAGVTDSSLPREAGKLVMGYVSCPLPGINLDDDWENDPHTYVIVLIIE</sequence>
<gene>
    <name evidence="1" type="ORF">M422DRAFT_167911</name>
</gene>
<keyword evidence="2" id="KW-1185">Reference proteome</keyword>
<reference evidence="1 2" key="1">
    <citation type="submission" date="2014-06" db="EMBL/GenBank/DDBJ databases">
        <title>Evolutionary Origins and Diversification of the Mycorrhizal Mutualists.</title>
        <authorList>
            <consortium name="DOE Joint Genome Institute"/>
            <consortium name="Mycorrhizal Genomics Consortium"/>
            <person name="Kohler A."/>
            <person name="Kuo A."/>
            <person name="Nagy L.G."/>
            <person name="Floudas D."/>
            <person name="Copeland A."/>
            <person name="Barry K.W."/>
            <person name="Cichocki N."/>
            <person name="Veneault-Fourrey C."/>
            <person name="LaButti K."/>
            <person name="Lindquist E.A."/>
            <person name="Lipzen A."/>
            <person name="Lundell T."/>
            <person name="Morin E."/>
            <person name="Murat C."/>
            <person name="Riley R."/>
            <person name="Ohm R."/>
            <person name="Sun H."/>
            <person name="Tunlid A."/>
            <person name="Henrissat B."/>
            <person name="Grigoriev I.V."/>
            <person name="Hibbett D.S."/>
            <person name="Martin F."/>
        </authorList>
    </citation>
    <scope>NUCLEOTIDE SEQUENCE [LARGE SCALE GENOMIC DNA]</scope>
    <source>
        <strain evidence="1 2">SS14</strain>
    </source>
</reference>
<feature type="non-terminal residue" evidence="1">
    <location>
        <position position="1"/>
    </location>
</feature>